<dbReference type="Proteomes" id="UP000198519">
    <property type="component" value="Unassembled WGS sequence"/>
</dbReference>
<feature type="repeat" description="TPR" evidence="1">
    <location>
        <begin position="78"/>
        <end position="111"/>
    </location>
</feature>
<proteinExistence type="predicted"/>
<protein>
    <submittedName>
        <fullName evidence="2">Tetratricopeptide repeat-containing protein</fullName>
    </submittedName>
</protein>
<organism evidence="2 3">
    <name type="scientific">Marinobacter zhejiangensis</name>
    <dbReference type="NCBI Taxonomy" id="488535"/>
    <lineage>
        <taxon>Bacteria</taxon>
        <taxon>Pseudomonadati</taxon>
        <taxon>Pseudomonadota</taxon>
        <taxon>Gammaproteobacteria</taxon>
        <taxon>Pseudomonadales</taxon>
        <taxon>Marinobacteraceae</taxon>
        <taxon>Marinobacter</taxon>
    </lineage>
</organism>
<dbReference type="Pfam" id="PF13432">
    <property type="entry name" value="TPR_16"/>
    <property type="match status" value="1"/>
</dbReference>
<dbReference type="PROSITE" id="PS50005">
    <property type="entry name" value="TPR"/>
    <property type="match status" value="1"/>
</dbReference>
<dbReference type="InterPro" id="IPR011990">
    <property type="entry name" value="TPR-like_helical_dom_sf"/>
</dbReference>
<dbReference type="SUPFAM" id="SSF48452">
    <property type="entry name" value="TPR-like"/>
    <property type="match status" value="1"/>
</dbReference>
<evidence type="ECO:0000256" key="1">
    <source>
        <dbReference type="PROSITE-ProRule" id="PRU00339"/>
    </source>
</evidence>
<dbReference type="EMBL" id="FOUE01000001">
    <property type="protein sequence ID" value="SFM00258.1"/>
    <property type="molecule type" value="Genomic_DNA"/>
</dbReference>
<dbReference type="AlphaFoldDB" id="A0A1I4MAM7"/>
<name>A0A1I4MAM7_9GAMM</name>
<dbReference type="Gene3D" id="1.25.40.10">
    <property type="entry name" value="Tetratricopeptide repeat domain"/>
    <property type="match status" value="1"/>
</dbReference>
<evidence type="ECO:0000313" key="3">
    <source>
        <dbReference type="Proteomes" id="UP000198519"/>
    </source>
</evidence>
<keyword evidence="3" id="KW-1185">Reference proteome</keyword>
<gene>
    <name evidence="2" type="ORF">SAMN04487963_0957</name>
</gene>
<dbReference type="SUPFAM" id="SSF56935">
    <property type="entry name" value="Porins"/>
    <property type="match status" value="1"/>
</dbReference>
<evidence type="ECO:0000313" key="2">
    <source>
        <dbReference type="EMBL" id="SFM00258.1"/>
    </source>
</evidence>
<dbReference type="RefSeq" id="WP_092020713.1">
    <property type="nucleotide sequence ID" value="NZ_FOUE01000001.1"/>
</dbReference>
<keyword evidence="1" id="KW-0802">TPR repeat</keyword>
<dbReference type="InterPro" id="IPR019734">
    <property type="entry name" value="TPR_rpt"/>
</dbReference>
<sequence length="457" mass="50897">MLNTPPEVSDPGVAFLLQLFKTPLALGLAMFLASTGASAQWVDANTLFRYGVEAFQQGQPDEARLYLEHARNQGMNSQSLYYNLGVVYYQLERYTDASAAFRELLDTDSQALARYNLGLIALKQDDPTAARASFRAVLDADAAENLATLAERQLARLGEAVPVSGTEKSWFGYTAFSSGYETNIGLFPDSARSEVDAAFAEAVVAGNGFLWGDAEAGLRTDLGYYGRHYISEQDFNSDVGQFGVSWVQAAGPGRVRVGAGGSWLFRAGSAQERHAQLLLEYLQGGCLGWFQTEFCRIRFTATEVVAEPEYQAYDGQLYRLAGRYQVIWQRWKGRLDYRGELNDRKDLSTAREFYSLSPERHQLELAVSYPVLSELELGLSLGARYSEYQDPHRLAVPEGTLVIVRSDTRLQAGLDARWQLGSGWALIANYQYKRNASNIDRYDYSNQFGDLGVEVSF</sequence>
<dbReference type="STRING" id="488535.SAMN04487963_0957"/>
<accession>A0A1I4MAM7</accession>
<reference evidence="3" key="1">
    <citation type="submission" date="2016-10" db="EMBL/GenBank/DDBJ databases">
        <authorList>
            <person name="Varghese N."/>
            <person name="Submissions S."/>
        </authorList>
    </citation>
    <scope>NUCLEOTIDE SEQUENCE [LARGE SCALE GENOMIC DNA]</scope>
    <source>
        <strain evidence="3">CGMCC 1.7061</strain>
    </source>
</reference>
<dbReference type="SMART" id="SM00028">
    <property type="entry name" value="TPR"/>
    <property type="match status" value="3"/>
</dbReference>